<sequence>MAELGRFKDALNHWRVDIQGMIYGYMSQQRITSMDGDIIVHVSIASPNIPQAWWNANHPMFPSGSPFSAARKTPERASCFSTGMARWAFPSKFFVLFSGPWSNSHEARQTGWPKLPLFPFLLRPPSLLEPREEPSPLRLGWSRNGGVQRFGFKLVPRAPRTNTSVTTEGDLAKTTTTITAMDGFPCRCKRQALAREGLLPFSTVVSRE</sequence>
<keyword evidence="2" id="KW-1185">Reference proteome</keyword>
<organism evidence="1 2">
    <name type="scientific">Thelonectria olida</name>
    <dbReference type="NCBI Taxonomy" id="1576542"/>
    <lineage>
        <taxon>Eukaryota</taxon>
        <taxon>Fungi</taxon>
        <taxon>Dikarya</taxon>
        <taxon>Ascomycota</taxon>
        <taxon>Pezizomycotina</taxon>
        <taxon>Sordariomycetes</taxon>
        <taxon>Hypocreomycetidae</taxon>
        <taxon>Hypocreales</taxon>
        <taxon>Nectriaceae</taxon>
        <taxon>Thelonectria</taxon>
    </lineage>
</organism>
<dbReference type="Proteomes" id="UP000777438">
    <property type="component" value="Unassembled WGS sequence"/>
</dbReference>
<dbReference type="EMBL" id="JAGPYM010000003">
    <property type="protein sequence ID" value="KAH6897048.1"/>
    <property type="molecule type" value="Genomic_DNA"/>
</dbReference>
<accession>A0A9P8WF00</accession>
<protein>
    <submittedName>
        <fullName evidence="1">Uncharacterized protein</fullName>
    </submittedName>
</protein>
<comment type="caution">
    <text evidence="1">The sequence shown here is derived from an EMBL/GenBank/DDBJ whole genome shotgun (WGS) entry which is preliminary data.</text>
</comment>
<reference evidence="1 2" key="1">
    <citation type="journal article" date="2021" name="Nat. Commun.">
        <title>Genetic determinants of endophytism in the Arabidopsis root mycobiome.</title>
        <authorList>
            <person name="Mesny F."/>
            <person name="Miyauchi S."/>
            <person name="Thiergart T."/>
            <person name="Pickel B."/>
            <person name="Atanasova L."/>
            <person name="Karlsson M."/>
            <person name="Huettel B."/>
            <person name="Barry K.W."/>
            <person name="Haridas S."/>
            <person name="Chen C."/>
            <person name="Bauer D."/>
            <person name="Andreopoulos W."/>
            <person name="Pangilinan J."/>
            <person name="LaButti K."/>
            <person name="Riley R."/>
            <person name="Lipzen A."/>
            <person name="Clum A."/>
            <person name="Drula E."/>
            <person name="Henrissat B."/>
            <person name="Kohler A."/>
            <person name="Grigoriev I.V."/>
            <person name="Martin F.M."/>
            <person name="Hacquard S."/>
        </authorList>
    </citation>
    <scope>NUCLEOTIDE SEQUENCE [LARGE SCALE GENOMIC DNA]</scope>
    <source>
        <strain evidence="1 2">MPI-CAGE-CH-0241</strain>
    </source>
</reference>
<gene>
    <name evidence="1" type="ORF">B0T10DRAFT_475830</name>
</gene>
<dbReference type="AlphaFoldDB" id="A0A9P8WF00"/>
<evidence type="ECO:0000313" key="1">
    <source>
        <dbReference type="EMBL" id="KAH6897048.1"/>
    </source>
</evidence>
<name>A0A9P8WF00_9HYPO</name>
<proteinExistence type="predicted"/>
<evidence type="ECO:0000313" key="2">
    <source>
        <dbReference type="Proteomes" id="UP000777438"/>
    </source>
</evidence>